<dbReference type="InterPro" id="IPR036986">
    <property type="entry name" value="S4_RNA-bd_sf"/>
</dbReference>
<evidence type="ECO:0000256" key="6">
    <source>
        <dbReference type="ARBA" id="ARBA00022840"/>
    </source>
</evidence>
<comment type="caution">
    <text evidence="13">The sequence shown here is derived from an EMBL/GenBank/DDBJ whole genome shotgun (WGS) entry which is preliminary data.</text>
</comment>
<dbReference type="GO" id="GO:0003723">
    <property type="term" value="F:RNA binding"/>
    <property type="evidence" value="ECO:0007669"/>
    <property type="project" value="UniProtKB-KW"/>
</dbReference>
<dbReference type="Gene3D" id="1.10.240.10">
    <property type="entry name" value="Tyrosyl-Transfer RNA Synthetase"/>
    <property type="match status" value="1"/>
</dbReference>
<dbReference type="GO" id="GO:0005524">
    <property type="term" value="F:ATP binding"/>
    <property type="evidence" value="ECO:0007669"/>
    <property type="project" value="UniProtKB-KW"/>
</dbReference>
<reference evidence="13" key="2">
    <citation type="journal article" date="2014" name="ISME J.">
        <title>Microbial stratification in low pH oxic and suboxic macroscopic growths along an acid mine drainage.</title>
        <authorList>
            <person name="Mendez-Garcia C."/>
            <person name="Mesa V."/>
            <person name="Sprenger R.R."/>
            <person name="Richter M."/>
            <person name="Diez M.S."/>
            <person name="Solano J."/>
            <person name="Bargiela R."/>
            <person name="Golyshina O.V."/>
            <person name="Manteca A."/>
            <person name="Ramos J.L."/>
            <person name="Gallego J.R."/>
            <person name="Llorente I."/>
            <person name="Martins Dos Santos V.A."/>
            <person name="Jensen O.N."/>
            <person name="Pelaez A.I."/>
            <person name="Sanchez J."/>
            <person name="Ferrer M."/>
        </authorList>
    </citation>
    <scope>NUCLEOTIDE SEQUENCE</scope>
</reference>
<dbReference type="InterPro" id="IPR002305">
    <property type="entry name" value="aa-tRNA-synth_Ic"/>
</dbReference>
<dbReference type="InterPro" id="IPR024088">
    <property type="entry name" value="Tyr-tRNA-ligase_bac-type"/>
</dbReference>
<dbReference type="PANTHER" id="PTHR11766">
    <property type="entry name" value="TYROSYL-TRNA SYNTHETASE"/>
    <property type="match status" value="1"/>
</dbReference>
<keyword evidence="6" id="KW-0067">ATP-binding</keyword>
<dbReference type="Pfam" id="PF22421">
    <property type="entry name" value="SYY_C-terminal"/>
    <property type="match status" value="1"/>
</dbReference>
<dbReference type="GO" id="GO:0005829">
    <property type="term" value="C:cytosol"/>
    <property type="evidence" value="ECO:0007669"/>
    <property type="project" value="TreeGrafter"/>
</dbReference>
<keyword evidence="7" id="KW-0694">RNA-binding</keyword>
<keyword evidence="8" id="KW-0648">Protein biosynthesis</keyword>
<evidence type="ECO:0000256" key="2">
    <source>
        <dbReference type="ARBA" id="ARBA00013160"/>
    </source>
</evidence>
<gene>
    <name evidence="13" type="ORF">B1B_03663</name>
</gene>
<evidence type="ECO:0000259" key="12">
    <source>
        <dbReference type="Pfam" id="PF22421"/>
    </source>
</evidence>
<dbReference type="CDD" id="cd00805">
    <property type="entry name" value="TyrRS_core"/>
    <property type="match status" value="1"/>
</dbReference>
<dbReference type="Pfam" id="PF00579">
    <property type="entry name" value="tRNA-synt_1b"/>
    <property type="match status" value="1"/>
</dbReference>
<dbReference type="HAMAP" id="MF_02006">
    <property type="entry name" value="Tyr_tRNA_synth_type1"/>
    <property type="match status" value="1"/>
</dbReference>
<dbReference type="InterPro" id="IPR024107">
    <property type="entry name" value="Tyr-tRNA-ligase_bac_1"/>
</dbReference>
<dbReference type="EC" id="6.1.1.1" evidence="2"/>
<dbReference type="Gene3D" id="3.10.290.10">
    <property type="entry name" value="RNA-binding S4 domain"/>
    <property type="match status" value="1"/>
</dbReference>
<evidence type="ECO:0000256" key="8">
    <source>
        <dbReference type="ARBA" id="ARBA00022917"/>
    </source>
</evidence>
<dbReference type="PANTHER" id="PTHR11766:SF0">
    <property type="entry name" value="TYROSINE--TRNA LIGASE, MITOCHONDRIAL"/>
    <property type="match status" value="1"/>
</dbReference>
<comment type="catalytic activity">
    <reaction evidence="11">
        <text>tRNA(Tyr) + L-tyrosine + ATP = L-tyrosyl-tRNA(Tyr) + AMP + diphosphate + H(+)</text>
        <dbReference type="Rhea" id="RHEA:10220"/>
        <dbReference type="Rhea" id="RHEA-COMP:9706"/>
        <dbReference type="Rhea" id="RHEA-COMP:9707"/>
        <dbReference type="ChEBI" id="CHEBI:15378"/>
        <dbReference type="ChEBI" id="CHEBI:30616"/>
        <dbReference type="ChEBI" id="CHEBI:33019"/>
        <dbReference type="ChEBI" id="CHEBI:58315"/>
        <dbReference type="ChEBI" id="CHEBI:78442"/>
        <dbReference type="ChEBI" id="CHEBI:78536"/>
        <dbReference type="ChEBI" id="CHEBI:456215"/>
        <dbReference type="EC" id="6.1.1.1"/>
    </reaction>
</comment>
<evidence type="ECO:0000256" key="7">
    <source>
        <dbReference type="ARBA" id="ARBA00022884"/>
    </source>
</evidence>
<comment type="subcellular location">
    <subcellularLocation>
        <location evidence="1">Cytoplasm</location>
    </subcellularLocation>
</comment>
<dbReference type="InterPro" id="IPR014729">
    <property type="entry name" value="Rossmann-like_a/b/a_fold"/>
</dbReference>
<evidence type="ECO:0000256" key="11">
    <source>
        <dbReference type="ARBA" id="ARBA00048248"/>
    </source>
</evidence>
<evidence type="ECO:0000256" key="9">
    <source>
        <dbReference type="ARBA" id="ARBA00023146"/>
    </source>
</evidence>
<dbReference type="SUPFAM" id="SSF55174">
    <property type="entry name" value="Alpha-L RNA-binding motif"/>
    <property type="match status" value="1"/>
</dbReference>
<evidence type="ECO:0000256" key="10">
    <source>
        <dbReference type="ARBA" id="ARBA00033323"/>
    </source>
</evidence>
<evidence type="ECO:0000256" key="3">
    <source>
        <dbReference type="ARBA" id="ARBA00022490"/>
    </source>
</evidence>
<keyword evidence="5" id="KW-0547">Nucleotide-binding</keyword>
<dbReference type="PROSITE" id="PS00178">
    <property type="entry name" value="AA_TRNA_LIGASE_I"/>
    <property type="match status" value="1"/>
</dbReference>
<dbReference type="GO" id="GO:0004831">
    <property type="term" value="F:tyrosine-tRNA ligase activity"/>
    <property type="evidence" value="ECO:0007669"/>
    <property type="project" value="UniProtKB-EC"/>
</dbReference>
<dbReference type="AlphaFoldDB" id="T1CUK8"/>
<dbReference type="FunFam" id="1.10.240.10:FF:000001">
    <property type="entry name" value="Tyrosine--tRNA ligase"/>
    <property type="match status" value="1"/>
</dbReference>
<name>T1CUK8_9ZZZZ</name>
<proteinExistence type="inferred from homology"/>
<dbReference type="NCBIfam" id="TIGR00234">
    <property type="entry name" value="tyrS"/>
    <property type="match status" value="1"/>
</dbReference>
<dbReference type="InterPro" id="IPR054608">
    <property type="entry name" value="SYY-like_C"/>
</dbReference>
<dbReference type="FunFam" id="3.40.50.620:FF:000008">
    <property type="entry name" value="Tyrosine--tRNA ligase"/>
    <property type="match status" value="1"/>
</dbReference>
<keyword evidence="9 13" id="KW-0030">Aminoacyl-tRNA synthetase</keyword>
<dbReference type="PRINTS" id="PR01040">
    <property type="entry name" value="TRNASYNTHTYR"/>
</dbReference>
<evidence type="ECO:0000256" key="1">
    <source>
        <dbReference type="ARBA" id="ARBA00004496"/>
    </source>
</evidence>
<dbReference type="Gene3D" id="3.40.50.620">
    <property type="entry name" value="HUPs"/>
    <property type="match status" value="1"/>
</dbReference>
<keyword evidence="3" id="KW-0963">Cytoplasm</keyword>
<dbReference type="EMBL" id="AUZY01002260">
    <property type="protein sequence ID" value="EQD72614.1"/>
    <property type="molecule type" value="Genomic_DNA"/>
</dbReference>
<dbReference type="GO" id="GO:0006437">
    <property type="term" value="P:tyrosyl-tRNA aminoacylation"/>
    <property type="evidence" value="ECO:0007669"/>
    <property type="project" value="InterPro"/>
</dbReference>
<protein>
    <recommendedName>
        <fullName evidence="2">tyrosine--tRNA ligase</fullName>
        <ecNumber evidence="2">6.1.1.1</ecNumber>
    </recommendedName>
    <alternativeName>
        <fullName evidence="10">Tyrosyl-tRNA synthetase</fullName>
    </alternativeName>
</protein>
<dbReference type="InterPro" id="IPR001412">
    <property type="entry name" value="aa-tRNA-synth_I_CS"/>
</dbReference>
<dbReference type="SUPFAM" id="SSF52374">
    <property type="entry name" value="Nucleotidylyl transferase"/>
    <property type="match status" value="1"/>
</dbReference>
<reference evidence="13" key="1">
    <citation type="submission" date="2013-08" db="EMBL/GenBank/DDBJ databases">
        <authorList>
            <person name="Mendez C."/>
            <person name="Richter M."/>
            <person name="Ferrer M."/>
            <person name="Sanchez J."/>
        </authorList>
    </citation>
    <scope>NUCLEOTIDE SEQUENCE</scope>
</reference>
<dbReference type="InterPro" id="IPR002307">
    <property type="entry name" value="Tyr-tRNA-ligase"/>
</dbReference>
<keyword evidence="4 13" id="KW-0436">Ligase</keyword>
<organism evidence="13">
    <name type="scientific">mine drainage metagenome</name>
    <dbReference type="NCBI Taxonomy" id="410659"/>
    <lineage>
        <taxon>unclassified sequences</taxon>
        <taxon>metagenomes</taxon>
        <taxon>ecological metagenomes</taxon>
    </lineage>
</organism>
<evidence type="ECO:0000256" key="5">
    <source>
        <dbReference type="ARBA" id="ARBA00022741"/>
    </source>
</evidence>
<evidence type="ECO:0000256" key="4">
    <source>
        <dbReference type="ARBA" id="ARBA00022598"/>
    </source>
</evidence>
<dbReference type="GO" id="GO:0042802">
    <property type="term" value="F:identical protein binding"/>
    <property type="evidence" value="ECO:0007669"/>
    <property type="project" value="UniProtKB-ARBA"/>
</dbReference>
<evidence type="ECO:0000313" key="13">
    <source>
        <dbReference type="EMBL" id="EQD72614.1"/>
    </source>
</evidence>
<dbReference type="PROSITE" id="PS50889">
    <property type="entry name" value="S4"/>
    <property type="match status" value="1"/>
</dbReference>
<feature type="domain" description="Tyrosine--tRNA ligase SYY-like C-terminal" evidence="12">
    <location>
        <begin position="348"/>
        <end position="423"/>
    </location>
</feature>
<accession>T1CUK8</accession>
<sequence>MSREPIFGELVERGCLFQATDEAGIAGLLASGTTTIYVGIDPTAESLHLGHLLPLLTLRRLQRAGHRPLVVLGGATALIGDPSGKSSERVMLSPETVDQAAESIRHQIGRFLDLATGPQSARILNNRDWISPLGVIPFLRDVGKHFSMGAMLGKESVRTRLGTEGSGLSFTEFSYLLLQAYDFDHLSRSEGCRLQMGGSDQWGNITAGIELIRRRQGVEAYGLTLPLVTTASGTKLGKTEAGTVWLDAQRTSPYAFYQYLLQIDDRDVGRLLRYFSECTCAEIRSLEEAHAREPEKRVAQKALAHELTARVHGLWEADRVMRVSETLFDGRSISDLDSESFRLLESAVPGTVVSAAAEGWPLVDLLVATGLAPSKSRARTDIQAGAISMNQLRVDTVGKRVAREEFLWGRYLLLRHGRRHYAWVRLEGE</sequence>